<keyword evidence="4 7" id="KW-0812">Transmembrane</keyword>
<evidence type="ECO:0000313" key="10">
    <source>
        <dbReference type="Proteomes" id="UP000037136"/>
    </source>
</evidence>
<dbReference type="AlphaFoldDB" id="A0A2A9PHH0"/>
<evidence type="ECO:0000256" key="6">
    <source>
        <dbReference type="ARBA" id="ARBA00023136"/>
    </source>
</evidence>
<dbReference type="InterPro" id="IPR038869">
    <property type="entry name" value="DLT1"/>
</dbReference>
<feature type="region of interest" description="Disordered" evidence="8">
    <location>
        <begin position="291"/>
        <end position="360"/>
    </location>
</feature>
<accession>A0A2A9PHH0</accession>
<sequence>MPRWRRVVSRIAYGLVYLWFLVLLGALLLVTPGDIIALSLHHRQIYNVWIVIVAFVVTLIIVCVVYVMRIYVNERALASIPKAWLPIEKGDVEDAVCKMIAADLDRSAIIAYEAHPRVEMRDREPQLHDGSAPLPWRLGPGANQMTAEALGIVLLPNHAVWGEIEHGGWASPYSPDMPGLQYNTVVLELPHLVEGKALALAPRDPSDNPAPDPEATVLLQRSPSMDLRGYIGYLADLGVVTAGKTTSDFVARYERARFSTRPIVNAQFRELMHLFAEVLRTMRPLNPDALDGFDWPTDADESSSPPLASSQEDSTWGSHAAGSERQQPSRRGSPGARGVATQPDGRTGSSGGHSKASSSEYGSVIRLASQDDADALPYMLYLANSGRWGTEA</sequence>
<evidence type="ECO:0000256" key="1">
    <source>
        <dbReference type="ARBA" id="ARBA00002489"/>
    </source>
</evidence>
<dbReference type="Proteomes" id="UP000037136">
    <property type="component" value="Unassembled WGS sequence"/>
</dbReference>
<feature type="compositionally biased region" description="Polar residues" evidence="8">
    <location>
        <begin position="302"/>
        <end position="317"/>
    </location>
</feature>
<comment type="function">
    <text evidence="1 7">Required for growth under high-pressure and low-temperature conditions.</text>
</comment>
<evidence type="ECO:0000313" key="9">
    <source>
        <dbReference type="EMBL" id="PFH60471.1"/>
    </source>
</evidence>
<reference evidence="9 10" key="1">
    <citation type="journal article" date="2015" name="BMC Genomics">
        <title>Gene expression during zombie ant biting behavior reflects the complexity underlying fungal parasitic behavioral manipulation.</title>
        <authorList>
            <person name="de Bekker C."/>
            <person name="Ohm R.A."/>
            <person name="Loreto R.G."/>
            <person name="Sebastian A."/>
            <person name="Albert I."/>
            <person name="Merrow M."/>
            <person name="Brachmann A."/>
            <person name="Hughes D.P."/>
        </authorList>
    </citation>
    <scope>NUCLEOTIDE SEQUENCE [LARGE SCALE GENOMIC DNA]</scope>
    <source>
        <strain evidence="9 10">SC16a</strain>
    </source>
</reference>
<comment type="subcellular location">
    <subcellularLocation>
        <location evidence="7">Membrane</location>
        <topology evidence="7">Multi-pass membrane protein</topology>
    </subcellularLocation>
</comment>
<dbReference type="EMBL" id="LAZP02000127">
    <property type="protein sequence ID" value="PFH60471.1"/>
    <property type="molecule type" value="Genomic_DNA"/>
</dbReference>
<gene>
    <name evidence="7" type="primary">DLT1</name>
    <name evidence="9" type="ORF">XA68_10905</name>
</gene>
<protein>
    <recommendedName>
        <fullName evidence="3 7">Defect at low temperature protein 1</fullName>
    </recommendedName>
</protein>
<evidence type="ECO:0000256" key="3">
    <source>
        <dbReference type="ARBA" id="ARBA00021353"/>
    </source>
</evidence>
<keyword evidence="10" id="KW-1185">Reference proteome</keyword>
<dbReference type="PANTHER" id="PTHR40021:SF1">
    <property type="entry name" value="DEFECT AT LOW TEMPERATURE PROTEIN 1"/>
    <property type="match status" value="1"/>
</dbReference>
<name>A0A2A9PHH0_OPHUN</name>
<dbReference type="GO" id="GO:0016020">
    <property type="term" value="C:membrane"/>
    <property type="evidence" value="ECO:0007669"/>
    <property type="project" value="UniProtKB-SubCell"/>
</dbReference>
<dbReference type="PANTHER" id="PTHR40021">
    <property type="entry name" value="DEFECT AT LOW TEMPERATURE PROTEIN 1"/>
    <property type="match status" value="1"/>
</dbReference>
<evidence type="ECO:0000256" key="5">
    <source>
        <dbReference type="ARBA" id="ARBA00022989"/>
    </source>
</evidence>
<dbReference type="OrthoDB" id="4096362at2759"/>
<dbReference type="STRING" id="268505.A0A2A9PHH0"/>
<evidence type="ECO:0000256" key="8">
    <source>
        <dbReference type="SAM" id="MobiDB-lite"/>
    </source>
</evidence>
<keyword evidence="6 7" id="KW-0472">Membrane</keyword>
<evidence type="ECO:0000256" key="4">
    <source>
        <dbReference type="ARBA" id="ARBA00022692"/>
    </source>
</evidence>
<proteinExistence type="inferred from homology"/>
<feature type="transmembrane region" description="Helical" evidence="7">
    <location>
        <begin position="12"/>
        <end position="33"/>
    </location>
</feature>
<comment type="caution">
    <text evidence="9">The sequence shown here is derived from an EMBL/GenBank/DDBJ whole genome shotgun (WGS) entry which is preliminary data.</text>
</comment>
<comment type="similarity">
    <text evidence="2 7">Belongs to the DLT1 family.</text>
</comment>
<reference evidence="9 10" key="2">
    <citation type="journal article" date="2017" name="Sci. Rep.">
        <title>Ant-infecting Ophiocordyceps genomes reveal a high diversity of potential behavioral manipulation genes and a possible major role for enterotoxins.</title>
        <authorList>
            <person name="de Bekker C."/>
            <person name="Ohm R.A."/>
            <person name="Evans H.C."/>
            <person name="Brachmann A."/>
            <person name="Hughes D.P."/>
        </authorList>
    </citation>
    <scope>NUCLEOTIDE SEQUENCE [LARGE SCALE GENOMIC DNA]</scope>
    <source>
        <strain evidence="9 10">SC16a</strain>
    </source>
</reference>
<evidence type="ECO:0000256" key="7">
    <source>
        <dbReference type="RuleBase" id="RU367100"/>
    </source>
</evidence>
<keyword evidence="5 7" id="KW-1133">Transmembrane helix</keyword>
<evidence type="ECO:0000256" key="2">
    <source>
        <dbReference type="ARBA" id="ARBA00005550"/>
    </source>
</evidence>
<feature type="transmembrane region" description="Helical" evidence="7">
    <location>
        <begin position="45"/>
        <end position="67"/>
    </location>
</feature>
<organism evidence="9 10">
    <name type="scientific">Ophiocordyceps unilateralis</name>
    <name type="common">Zombie-ant fungus</name>
    <name type="synonym">Torrubia unilateralis</name>
    <dbReference type="NCBI Taxonomy" id="268505"/>
    <lineage>
        <taxon>Eukaryota</taxon>
        <taxon>Fungi</taxon>
        <taxon>Dikarya</taxon>
        <taxon>Ascomycota</taxon>
        <taxon>Pezizomycotina</taxon>
        <taxon>Sordariomycetes</taxon>
        <taxon>Hypocreomycetidae</taxon>
        <taxon>Hypocreales</taxon>
        <taxon>Ophiocordycipitaceae</taxon>
        <taxon>Ophiocordyceps</taxon>
    </lineage>
</organism>